<organism evidence="1 2">
    <name type="scientific">Micavibrio aeruginosavorus</name>
    <dbReference type="NCBI Taxonomy" id="349221"/>
    <lineage>
        <taxon>Bacteria</taxon>
        <taxon>Pseudomonadati</taxon>
        <taxon>Bdellovibrionota</taxon>
        <taxon>Bdellovibrionia</taxon>
        <taxon>Bdellovibrionales</taxon>
        <taxon>Pseudobdellovibrionaceae</taxon>
        <taxon>Micavibrio</taxon>
    </lineage>
</organism>
<dbReference type="AlphaFoldDB" id="A0A7T5R210"/>
<name>A0A7T5R210_9BACT</name>
<accession>A0A7T5R210</accession>
<proteinExistence type="predicted"/>
<protein>
    <submittedName>
        <fullName evidence="1">Uncharacterized protein</fullName>
    </submittedName>
</protein>
<reference evidence="1 2" key="1">
    <citation type="submission" date="2020-07" db="EMBL/GenBank/DDBJ databases">
        <title>Huge and variable diversity of episymbiotic CPR bacteria and DPANN archaea in groundwater ecosystems.</title>
        <authorList>
            <person name="He C.Y."/>
            <person name="Keren R."/>
            <person name="Whittaker M."/>
            <person name="Farag I.F."/>
            <person name="Doudna J."/>
            <person name="Cate J.H.D."/>
            <person name="Banfield J.F."/>
        </authorList>
    </citation>
    <scope>NUCLEOTIDE SEQUENCE [LARGE SCALE GENOMIC DNA]</scope>
    <source>
        <strain evidence="1">NC_groundwater_70_Ag_B-0.1um_54_66</strain>
    </source>
</reference>
<gene>
    <name evidence="1" type="ORF">HYS17_10835</name>
</gene>
<evidence type="ECO:0000313" key="2">
    <source>
        <dbReference type="Proteomes" id="UP000595362"/>
    </source>
</evidence>
<dbReference type="EMBL" id="CP066681">
    <property type="protein sequence ID" value="QQG35979.1"/>
    <property type="molecule type" value="Genomic_DNA"/>
</dbReference>
<dbReference type="Proteomes" id="UP000595362">
    <property type="component" value="Chromosome"/>
</dbReference>
<evidence type="ECO:0000313" key="1">
    <source>
        <dbReference type="EMBL" id="QQG35979.1"/>
    </source>
</evidence>
<sequence length="103" mass="11655">MKSTSAVVLAIAKAFTPIPELTTPLNIDTDTAVVQMAVRPHETFNACVSALYFEDQWKTARTNTNSDTIKIVNQLGNTPVCDRLRRREYHTDKFVFSWDPPKV</sequence>